<organism evidence="1 2">
    <name type="scientific">Brevibacterium picturae</name>
    <dbReference type="NCBI Taxonomy" id="260553"/>
    <lineage>
        <taxon>Bacteria</taxon>
        <taxon>Bacillati</taxon>
        <taxon>Actinomycetota</taxon>
        <taxon>Actinomycetes</taxon>
        <taxon>Micrococcales</taxon>
        <taxon>Brevibacteriaceae</taxon>
        <taxon>Brevibacterium</taxon>
    </lineage>
</organism>
<sequence>MQIAQLHRVWVDDADAPDPGGCQIGQDRCPEPTGSDDEHMGSEKCRLGLRTETGETDLTGIACRLRWVESVS</sequence>
<comment type="caution">
    <text evidence="1">The sequence shown here is derived from an EMBL/GenBank/DDBJ whole genome shotgun (WGS) entry which is preliminary data.</text>
</comment>
<accession>A0ABP4MFQ7</accession>
<evidence type="ECO:0000313" key="1">
    <source>
        <dbReference type="EMBL" id="GAA1543487.1"/>
    </source>
</evidence>
<gene>
    <name evidence="1" type="ORF">GCM10009691_17530</name>
</gene>
<protein>
    <submittedName>
        <fullName evidence="1">Uncharacterized protein</fullName>
    </submittedName>
</protein>
<name>A0ABP4MFQ7_9MICO</name>
<keyword evidence="2" id="KW-1185">Reference proteome</keyword>
<dbReference type="EMBL" id="BAAALY010000006">
    <property type="protein sequence ID" value="GAA1543487.1"/>
    <property type="molecule type" value="Genomic_DNA"/>
</dbReference>
<dbReference type="Proteomes" id="UP001501791">
    <property type="component" value="Unassembled WGS sequence"/>
</dbReference>
<evidence type="ECO:0000313" key="2">
    <source>
        <dbReference type="Proteomes" id="UP001501791"/>
    </source>
</evidence>
<proteinExistence type="predicted"/>
<reference evidence="2" key="1">
    <citation type="journal article" date="2019" name="Int. J. Syst. Evol. Microbiol.">
        <title>The Global Catalogue of Microorganisms (GCM) 10K type strain sequencing project: providing services to taxonomists for standard genome sequencing and annotation.</title>
        <authorList>
            <consortium name="The Broad Institute Genomics Platform"/>
            <consortium name="The Broad Institute Genome Sequencing Center for Infectious Disease"/>
            <person name="Wu L."/>
            <person name="Ma J."/>
        </authorList>
    </citation>
    <scope>NUCLEOTIDE SEQUENCE [LARGE SCALE GENOMIC DNA]</scope>
    <source>
        <strain evidence="2">JCM 13319</strain>
    </source>
</reference>